<dbReference type="GO" id="GO:0009055">
    <property type="term" value="F:electron transfer activity"/>
    <property type="evidence" value="ECO:0007669"/>
    <property type="project" value="TreeGrafter"/>
</dbReference>
<dbReference type="PANTHER" id="PTHR34386">
    <property type="entry name" value="GLUTAREDOXIN"/>
    <property type="match status" value="1"/>
</dbReference>
<dbReference type="NCBIfam" id="TIGR02196">
    <property type="entry name" value="GlrX_YruB"/>
    <property type="match status" value="1"/>
</dbReference>
<dbReference type="Gene3D" id="3.40.30.10">
    <property type="entry name" value="Glutaredoxin"/>
    <property type="match status" value="1"/>
</dbReference>
<gene>
    <name evidence="2" type="ORF">A2175_02585</name>
</gene>
<dbReference type="GO" id="GO:0045454">
    <property type="term" value="P:cell redox homeostasis"/>
    <property type="evidence" value="ECO:0007669"/>
    <property type="project" value="TreeGrafter"/>
</dbReference>
<accession>A0A1G2DYE7</accession>
<dbReference type="Pfam" id="PF00462">
    <property type="entry name" value="Glutaredoxin"/>
    <property type="match status" value="1"/>
</dbReference>
<dbReference type="InterPro" id="IPR002109">
    <property type="entry name" value="Glutaredoxin"/>
</dbReference>
<dbReference type="Proteomes" id="UP000176755">
    <property type="component" value="Unassembled WGS sequence"/>
</dbReference>
<evidence type="ECO:0000313" key="3">
    <source>
        <dbReference type="Proteomes" id="UP000176755"/>
    </source>
</evidence>
<dbReference type="CDD" id="cd02976">
    <property type="entry name" value="NrdH"/>
    <property type="match status" value="1"/>
</dbReference>
<comment type="caution">
    <text evidence="2">The sequence shown here is derived from an EMBL/GenBank/DDBJ whole genome shotgun (WGS) entry which is preliminary data.</text>
</comment>
<feature type="domain" description="GST N-terminal" evidence="1">
    <location>
        <begin position="1"/>
        <end position="78"/>
    </location>
</feature>
<organism evidence="2 3">
    <name type="scientific">Candidatus Nealsonbacteria bacterium RBG_13_42_11</name>
    <dbReference type="NCBI Taxonomy" id="1801663"/>
    <lineage>
        <taxon>Bacteria</taxon>
        <taxon>Candidatus Nealsoniibacteriota</taxon>
    </lineage>
</organism>
<protein>
    <submittedName>
        <fullName evidence="2">NrdH-redoxin</fullName>
    </submittedName>
</protein>
<dbReference type="PROSITE" id="PS50404">
    <property type="entry name" value="GST_NTER"/>
    <property type="match status" value="1"/>
</dbReference>
<dbReference type="InterPro" id="IPR004045">
    <property type="entry name" value="Glutathione_S-Trfase_N"/>
</dbReference>
<proteinExistence type="predicted"/>
<dbReference type="STRING" id="1801663.A2175_02585"/>
<dbReference type="InterPro" id="IPR011911">
    <property type="entry name" value="GlrX_YruB"/>
</dbReference>
<reference evidence="2 3" key="1">
    <citation type="journal article" date="2016" name="Nat. Commun.">
        <title>Thousands of microbial genomes shed light on interconnected biogeochemical processes in an aquifer system.</title>
        <authorList>
            <person name="Anantharaman K."/>
            <person name="Brown C.T."/>
            <person name="Hug L.A."/>
            <person name="Sharon I."/>
            <person name="Castelle C.J."/>
            <person name="Probst A.J."/>
            <person name="Thomas B.C."/>
            <person name="Singh A."/>
            <person name="Wilkins M.J."/>
            <person name="Karaoz U."/>
            <person name="Brodie E.L."/>
            <person name="Williams K.H."/>
            <person name="Hubbard S.S."/>
            <person name="Banfield J.F."/>
        </authorList>
    </citation>
    <scope>NUCLEOTIDE SEQUENCE [LARGE SCALE GENOMIC DNA]</scope>
</reference>
<dbReference type="AlphaFoldDB" id="A0A1G2DYE7"/>
<dbReference type="PROSITE" id="PS51354">
    <property type="entry name" value="GLUTAREDOXIN_2"/>
    <property type="match status" value="1"/>
</dbReference>
<dbReference type="InterPro" id="IPR051548">
    <property type="entry name" value="Grx-like_ET"/>
</dbReference>
<evidence type="ECO:0000313" key="2">
    <source>
        <dbReference type="EMBL" id="OGZ18614.1"/>
    </source>
</evidence>
<dbReference type="EMBL" id="MHLY01000009">
    <property type="protein sequence ID" value="OGZ18614.1"/>
    <property type="molecule type" value="Genomic_DNA"/>
</dbReference>
<dbReference type="InterPro" id="IPR036249">
    <property type="entry name" value="Thioredoxin-like_sf"/>
</dbReference>
<dbReference type="PANTHER" id="PTHR34386:SF1">
    <property type="entry name" value="GLUTAREDOXIN-LIKE PROTEIN NRDH"/>
    <property type="match status" value="1"/>
</dbReference>
<dbReference type="SUPFAM" id="SSF52833">
    <property type="entry name" value="Thioredoxin-like"/>
    <property type="match status" value="1"/>
</dbReference>
<evidence type="ECO:0000259" key="1">
    <source>
        <dbReference type="PROSITE" id="PS50404"/>
    </source>
</evidence>
<name>A0A1G2DYE7_9BACT</name>
<sequence length="78" mass="8932">MTVKVYTTPACPYCFTLKEFFKENNVSFEDIDVSKDIKARDEIIKKTGKMEMPVIDIDGEIIIGFDRGKIIKLLGIKE</sequence>